<dbReference type="AlphaFoldDB" id="A0A0E9V4M4"/>
<organism evidence="1">
    <name type="scientific">Anguilla anguilla</name>
    <name type="common">European freshwater eel</name>
    <name type="synonym">Muraena anguilla</name>
    <dbReference type="NCBI Taxonomy" id="7936"/>
    <lineage>
        <taxon>Eukaryota</taxon>
        <taxon>Metazoa</taxon>
        <taxon>Chordata</taxon>
        <taxon>Craniata</taxon>
        <taxon>Vertebrata</taxon>
        <taxon>Euteleostomi</taxon>
        <taxon>Actinopterygii</taxon>
        <taxon>Neopterygii</taxon>
        <taxon>Teleostei</taxon>
        <taxon>Anguilliformes</taxon>
        <taxon>Anguillidae</taxon>
        <taxon>Anguilla</taxon>
    </lineage>
</organism>
<name>A0A0E9V4M4_ANGAN</name>
<proteinExistence type="predicted"/>
<dbReference type="EMBL" id="GBXM01036197">
    <property type="protein sequence ID" value="JAH72380.1"/>
    <property type="molecule type" value="Transcribed_RNA"/>
</dbReference>
<accession>A0A0E9V4M4</accession>
<protein>
    <submittedName>
        <fullName evidence="1">Uncharacterized protein</fullName>
    </submittedName>
</protein>
<evidence type="ECO:0000313" key="1">
    <source>
        <dbReference type="EMBL" id="JAH72380.1"/>
    </source>
</evidence>
<reference evidence="1" key="1">
    <citation type="submission" date="2014-11" db="EMBL/GenBank/DDBJ databases">
        <authorList>
            <person name="Amaro Gonzalez C."/>
        </authorList>
    </citation>
    <scope>NUCLEOTIDE SEQUENCE</scope>
</reference>
<reference evidence="1" key="2">
    <citation type="journal article" date="2015" name="Fish Shellfish Immunol.">
        <title>Early steps in the European eel (Anguilla anguilla)-Vibrio vulnificus interaction in the gills: Role of the RtxA13 toxin.</title>
        <authorList>
            <person name="Callol A."/>
            <person name="Pajuelo D."/>
            <person name="Ebbesson L."/>
            <person name="Teles M."/>
            <person name="MacKenzie S."/>
            <person name="Amaro C."/>
        </authorList>
    </citation>
    <scope>NUCLEOTIDE SEQUENCE</scope>
</reference>
<sequence length="36" mass="3832">MSPVALACCLPLEAAVETPSLMHLELLTMSCITQTL</sequence>